<gene>
    <name evidence="4" type="ORF">PCOR1329_LOCUS62808</name>
</gene>
<evidence type="ECO:0000256" key="2">
    <source>
        <dbReference type="SAM" id="MobiDB-lite"/>
    </source>
</evidence>
<sequence>MPPTQRARAAAPLEAARGALLAAHAAAGLAGGAEFREAARLLRAAEGLIRSAVAVLAAPPPPEPAAAPPVARPRRRPRRRGRGGARGPAGGSDDAMEAKEDAAAAAAVAGGPAAPSSPLLDDSWADALPPRQAAAPVAPGGGRPPGAARSPLEIAAATKALALRLGVAPGSLPGLFTEAEARASELSDDERDLLYRVAALFEENSGAGGGGSACAQAAAMSRAVTAGGEAWAAASARTLARRLRRERRAQLGQTRAAAMSYRLRGLRVALDAHWRLGDRLGGHIPTLGAAIAAARLAGLDDAELQDTVDALETGNWCRHAPPPCASGMPPLPAAVRAVDLESTLEMMAFPLNAEADPFQPRLPVHPQMRAAAATFLIYIMVTLLMFLLLESLLAIESLLDFERLLVWSLTFVETPLVFVMFLLLIESLLVYTMFLLIEGLLIFVSLLVFESLLAHEILRNSFLIESLLVFKLCLLYLYAFVSTSTSRRRLRRPSLALLLTSLFLVLLGGVLVMPSRTSGSEHLVKLFVRIVDLALSFLALIGGMLGVPRRAPGSEHTLLRAAPACEQNEAARRRSSYSCEQLRAEGFCGGGGSLGSEAQETCRLSCGSGCGLPCRADDATRRRSGWSCQAMFDAGFCGADGGLGVEMEEACHTTCHEALGCLPPCKPDHASRRRSERSCKELFDEGFCGVDGSLGVETRVTCRTTCHGAFACVPPTCVGGGCVLPTTENDADGDQSTTGPGDRAPPTARQQAFSMLAVAVPLGASVVCCCSVGICAMYCRRDSTFTPTVQAHQRQGTGASYSFGRGGGRSVFRGSGGAAAGTASRWTWQPGKSYRARPAEAAQAEPRGRPGSTAGGTAASQTAHAQLVEAEPVDPAWQGAPQQAATADAAQLEPLEDTPAGVAAVSQEAIFLCLGQAEAEGAAEPLPERGAEQPKRKNRVKKKPGPASPSKSAGQGRASDDDGDADVAASNAASPARVGKDVGASAEATAGPADAREAQRVSGAPPSAGRRQAEQQEAVGRRRSLRASIFAGRLDAEGPEGAAQQEATGRRRSTFASIFAGRQDPEGAAQQEATGKRHSTLASIFAGRLDAEDPEGAAQQEATWKRRSTFASMFSGWQAPEDLQGVEQQEATGRRRSTFASMFSDRQAPEGQCGPRRMGFAYEVSIADLGSGTAMEHRGILDRHGEELPVAERLLREEMRKVDSRLEQQREGLEELGAAQRKQDAELAHGAQRLEEETGKLRRDLEHFQEDLQGLKETRIECTAHSRSLKELAQKCNFLEEVYEGVNARQLESAAEVRAARSAGEAAGQESKRSAKELRQQLRDATQPIVGLAVRMKDAEDAIRSTKCDLLSQTAHIKEHLTPIQSGIDELRARQDVHAEAHERLAKQQLEVRQLAEGIPPRIDELVSRVRLSEGVAAGWQEELEPVRDKVKSLEVSFAQVRCDVEAPAGSVRPTESTWGQHILPTTGCARARGARGAERLSERMPCSWNTEQRSDAAKQCSILTQHDWRHKLSQLCIAQCDAELSRVRHQLEVLSARTAESARRREELEAAEQRRREARKAVKEDVRFHKFVDAGLCPSQGALCLAEAHAFALAAASRKSMHDGLLPSGGPEAMAELRHGVQQVQVQSRAATALQAWWRGALARRVCAVLRLHGRLLAVYRRMEGAAVVVQARQRGVYARIFCRRSEEQRRERLRLEQEAAERWLQAARRIQAASRAARARRQLQRKAALDSAAEAAAAAQAPGDGGGDAEATATTAAVAASSQALGGASAAAAAPADAAPAAAAQALSGVLGSRVAEARGLVLSLRLERLAGGACRARAGEARHSGLQPRTRVSPRGQQGGRASTAARGVLLAPAAPLRRGHSDSAGPGQAPRRGFGERSALRAERRLAAAAGAGGSRGLARGEEAAGASP</sequence>
<feature type="coiled-coil region" evidence="1">
    <location>
        <begin position="1532"/>
        <end position="1562"/>
    </location>
</feature>
<feature type="transmembrane region" description="Helical" evidence="3">
    <location>
        <begin position="370"/>
        <end position="389"/>
    </location>
</feature>
<name>A0ABN9W067_9DINO</name>
<keyword evidence="3" id="KW-0472">Membrane</keyword>
<feature type="coiled-coil region" evidence="1">
    <location>
        <begin position="1196"/>
        <end position="1289"/>
    </location>
</feature>
<feature type="compositionally biased region" description="Pro residues" evidence="2">
    <location>
        <begin position="58"/>
        <end position="71"/>
    </location>
</feature>
<evidence type="ECO:0000256" key="1">
    <source>
        <dbReference type="SAM" id="Coils"/>
    </source>
</evidence>
<accession>A0ABN9W067</accession>
<dbReference type="EMBL" id="CAUYUJ010017948">
    <property type="protein sequence ID" value="CAK0879362.1"/>
    <property type="molecule type" value="Genomic_DNA"/>
</dbReference>
<dbReference type="Proteomes" id="UP001189429">
    <property type="component" value="Unassembled WGS sequence"/>
</dbReference>
<feature type="transmembrane region" description="Helical" evidence="3">
    <location>
        <begin position="526"/>
        <end position="547"/>
    </location>
</feature>
<comment type="caution">
    <text evidence="4">The sequence shown here is derived from an EMBL/GenBank/DDBJ whole genome shotgun (WGS) entry which is preliminary data.</text>
</comment>
<keyword evidence="1" id="KW-0175">Coiled coil</keyword>
<reference evidence="4" key="1">
    <citation type="submission" date="2023-10" db="EMBL/GenBank/DDBJ databases">
        <authorList>
            <person name="Chen Y."/>
            <person name="Shah S."/>
            <person name="Dougan E. K."/>
            <person name="Thang M."/>
            <person name="Chan C."/>
        </authorList>
    </citation>
    <scope>NUCLEOTIDE SEQUENCE [LARGE SCALE GENOMIC DNA]</scope>
</reference>
<protein>
    <submittedName>
        <fullName evidence="4">Uncharacterized protein</fullName>
    </submittedName>
</protein>
<feature type="transmembrane region" description="Helical" evidence="3">
    <location>
        <begin position="753"/>
        <end position="774"/>
    </location>
</feature>
<feature type="region of interest" description="Disordered" evidence="2">
    <location>
        <begin position="829"/>
        <end position="862"/>
    </location>
</feature>
<keyword evidence="3" id="KW-0812">Transmembrane</keyword>
<organism evidence="4 5">
    <name type="scientific">Prorocentrum cordatum</name>
    <dbReference type="NCBI Taxonomy" id="2364126"/>
    <lineage>
        <taxon>Eukaryota</taxon>
        <taxon>Sar</taxon>
        <taxon>Alveolata</taxon>
        <taxon>Dinophyceae</taxon>
        <taxon>Prorocentrales</taxon>
        <taxon>Prorocentraceae</taxon>
        <taxon>Prorocentrum</taxon>
    </lineage>
</organism>
<feature type="compositionally biased region" description="Low complexity" evidence="2">
    <location>
        <begin position="839"/>
        <end position="862"/>
    </location>
</feature>
<feature type="compositionally biased region" description="Basic and acidic residues" evidence="2">
    <location>
        <begin position="1877"/>
        <end position="1890"/>
    </location>
</feature>
<evidence type="ECO:0000256" key="3">
    <source>
        <dbReference type="SAM" id="Phobius"/>
    </source>
</evidence>
<feature type="compositionally biased region" description="Low complexity" evidence="2">
    <location>
        <begin position="966"/>
        <end position="977"/>
    </location>
</feature>
<dbReference type="PROSITE" id="PS50096">
    <property type="entry name" value="IQ"/>
    <property type="match status" value="3"/>
</dbReference>
<keyword evidence="5" id="KW-1185">Reference proteome</keyword>
<feature type="compositionally biased region" description="Low complexity" evidence="2">
    <location>
        <begin position="103"/>
        <end position="114"/>
    </location>
</feature>
<feature type="transmembrane region" description="Helical" evidence="3">
    <location>
        <begin position="493"/>
        <end position="514"/>
    </location>
</feature>
<feature type="compositionally biased region" description="Basic residues" evidence="2">
    <location>
        <begin position="72"/>
        <end position="83"/>
    </location>
</feature>
<keyword evidence="3" id="KW-1133">Transmembrane helix</keyword>
<evidence type="ECO:0000313" key="4">
    <source>
        <dbReference type="EMBL" id="CAK0879362.1"/>
    </source>
</evidence>
<feature type="region of interest" description="Disordered" evidence="2">
    <location>
        <begin position="58"/>
        <end position="125"/>
    </location>
</feature>
<feature type="compositionally biased region" description="Low complexity" evidence="2">
    <location>
        <begin position="948"/>
        <end position="957"/>
    </location>
</feature>
<feature type="compositionally biased region" description="Basic and acidic residues" evidence="2">
    <location>
        <begin position="926"/>
        <end position="935"/>
    </location>
</feature>
<evidence type="ECO:0000313" key="5">
    <source>
        <dbReference type="Proteomes" id="UP001189429"/>
    </source>
</evidence>
<feature type="region of interest" description="Disordered" evidence="2">
    <location>
        <begin position="1821"/>
        <end position="1913"/>
    </location>
</feature>
<proteinExistence type="predicted"/>
<feature type="region of interest" description="Disordered" evidence="2">
    <location>
        <begin position="923"/>
        <end position="1052"/>
    </location>
</feature>
<feature type="transmembrane region" description="Helical" evidence="3">
    <location>
        <begin position="404"/>
        <end position="423"/>
    </location>
</feature>
<feature type="transmembrane region" description="Helical" evidence="3">
    <location>
        <begin position="461"/>
        <end position="481"/>
    </location>
</feature>
<feature type="transmembrane region" description="Helical" evidence="3">
    <location>
        <begin position="428"/>
        <end position="449"/>
    </location>
</feature>